<keyword evidence="1" id="KW-1133">Transmembrane helix</keyword>
<dbReference type="Proteomes" id="UP000315471">
    <property type="component" value="Unassembled WGS sequence"/>
</dbReference>
<evidence type="ECO:0000256" key="1">
    <source>
        <dbReference type="SAM" id="Phobius"/>
    </source>
</evidence>
<comment type="caution">
    <text evidence="2">The sequence shown here is derived from an EMBL/GenBank/DDBJ whole genome shotgun (WGS) entry which is preliminary data.</text>
</comment>
<reference evidence="2 3" key="1">
    <citation type="submission" date="2019-02" db="EMBL/GenBank/DDBJ databases">
        <title>Deep-cultivation of Planctomycetes and their phenomic and genomic characterization uncovers novel biology.</title>
        <authorList>
            <person name="Wiegand S."/>
            <person name="Jogler M."/>
            <person name="Boedeker C."/>
            <person name="Pinto D."/>
            <person name="Vollmers J."/>
            <person name="Rivas-Marin E."/>
            <person name="Kohn T."/>
            <person name="Peeters S.H."/>
            <person name="Heuer A."/>
            <person name="Rast P."/>
            <person name="Oberbeckmann S."/>
            <person name="Bunk B."/>
            <person name="Jeske O."/>
            <person name="Meyerdierks A."/>
            <person name="Storesund J.E."/>
            <person name="Kallscheuer N."/>
            <person name="Luecker S."/>
            <person name="Lage O.M."/>
            <person name="Pohl T."/>
            <person name="Merkel B.J."/>
            <person name="Hornburger P."/>
            <person name="Mueller R.-W."/>
            <person name="Bruemmer F."/>
            <person name="Labrenz M."/>
            <person name="Spormann A.M."/>
            <person name="Op Den Camp H."/>
            <person name="Overmann J."/>
            <person name="Amann R."/>
            <person name="Jetten M.S.M."/>
            <person name="Mascher T."/>
            <person name="Medema M.H."/>
            <person name="Devos D.P."/>
            <person name="Kaster A.-K."/>
            <person name="Ovreas L."/>
            <person name="Rohde M."/>
            <person name="Galperin M.Y."/>
            <person name="Jogler C."/>
        </authorList>
    </citation>
    <scope>NUCLEOTIDE SEQUENCE [LARGE SCALE GENOMIC DNA]</scope>
    <source>
        <strain evidence="2 3">Q31b</strain>
    </source>
</reference>
<protein>
    <submittedName>
        <fullName evidence="2">Uncharacterized protein</fullName>
    </submittedName>
</protein>
<keyword evidence="1" id="KW-0472">Membrane</keyword>
<proteinExistence type="predicted"/>
<dbReference type="AlphaFoldDB" id="A0A5C6EA83"/>
<dbReference type="RefSeq" id="WP_146598115.1">
    <property type="nucleotide sequence ID" value="NZ_SJPY01000001.1"/>
</dbReference>
<feature type="transmembrane region" description="Helical" evidence="1">
    <location>
        <begin position="44"/>
        <end position="67"/>
    </location>
</feature>
<evidence type="ECO:0000313" key="2">
    <source>
        <dbReference type="EMBL" id="TWU45404.1"/>
    </source>
</evidence>
<accession>A0A5C6EA83</accession>
<keyword evidence="1" id="KW-0812">Transmembrane</keyword>
<sequence>MNKTQEQAEQPSEDQGVVAEIKQSMTVDKEVPIDKKVPGATFSLVALSYLVILIIVAFVLAAVFWSFSGS</sequence>
<name>A0A5C6EA83_9BACT</name>
<gene>
    <name evidence="2" type="ORF">Q31b_05760</name>
</gene>
<dbReference type="OrthoDB" id="9972709at2"/>
<organism evidence="2 3">
    <name type="scientific">Novipirellula aureliae</name>
    <dbReference type="NCBI Taxonomy" id="2527966"/>
    <lineage>
        <taxon>Bacteria</taxon>
        <taxon>Pseudomonadati</taxon>
        <taxon>Planctomycetota</taxon>
        <taxon>Planctomycetia</taxon>
        <taxon>Pirellulales</taxon>
        <taxon>Pirellulaceae</taxon>
        <taxon>Novipirellula</taxon>
    </lineage>
</organism>
<evidence type="ECO:0000313" key="3">
    <source>
        <dbReference type="Proteomes" id="UP000315471"/>
    </source>
</evidence>
<dbReference type="EMBL" id="SJPY01000001">
    <property type="protein sequence ID" value="TWU45404.1"/>
    <property type="molecule type" value="Genomic_DNA"/>
</dbReference>
<keyword evidence="3" id="KW-1185">Reference proteome</keyword>